<keyword evidence="3" id="KW-0472">Membrane</keyword>
<keyword evidence="3" id="KW-0812">Transmembrane</keyword>
<feature type="region of interest" description="Disordered" evidence="2">
    <location>
        <begin position="75"/>
        <end position="127"/>
    </location>
</feature>
<dbReference type="InterPro" id="IPR043504">
    <property type="entry name" value="Peptidase_S1_PA_chymotrypsin"/>
</dbReference>
<dbReference type="EMBL" id="BMAT01010973">
    <property type="protein sequence ID" value="GFR64139.1"/>
    <property type="molecule type" value="Genomic_DNA"/>
</dbReference>
<feature type="compositionally biased region" description="Low complexity" evidence="2">
    <location>
        <begin position="86"/>
        <end position="96"/>
    </location>
</feature>
<feature type="coiled-coil region" evidence="1">
    <location>
        <begin position="173"/>
        <end position="207"/>
    </location>
</feature>
<accession>A0AAV4ET47</accession>
<evidence type="ECO:0000256" key="2">
    <source>
        <dbReference type="SAM" id="MobiDB-lite"/>
    </source>
</evidence>
<comment type="caution">
    <text evidence="4">The sequence shown here is derived from an EMBL/GenBank/DDBJ whole genome shotgun (WGS) entry which is preliminary data.</text>
</comment>
<dbReference type="InterPro" id="IPR004244">
    <property type="entry name" value="Transposase_22"/>
</dbReference>
<dbReference type="AlphaFoldDB" id="A0AAV4ET47"/>
<proteinExistence type="predicted"/>
<organism evidence="4 5">
    <name type="scientific">Elysia marginata</name>
    <dbReference type="NCBI Taxonomy" id="1093978"/>
    <lineage>
        <taxon>Eukaryota</taxon>
        <taxon>Metazoa</taxon>
        <taxon>Spiralia</taxon>
        <taxon>Lophotrochozoa</taxon>
        <taxon>Mollusca</taxon>
        <taxon>Gastropoda</taxon>
        <taxon>Heterobranchia</taxon>
        <taxon>Euthyneura</taxon>
        <taxon>Panpulmonata</taxon>
        <taxon>Sacoglossa</taxon>
        <taxon>Placobranchoidea</taxon>
        <taxon>Plakobranchidae</taxon>
        <taxon>Elysia</taxon>
    </lineage>
</organism>
<reference evidence="4 5" key="1">
    <citation type="journal article" date="2021" name="Elife">
        <title>Chloroplast acquisition without the gene transfer in kleptoplastic sea slugs, Plakobranchus ocellatus.</title>
        <authorList>
            <person name="Maeda T."/>
            <person name="Takahashi S."/>
            <person name="Yoshida T."/>
            <person name="Shimamura S."/>
            <person name="Takaki Y."/>
            <person name="Nagai Y."/>
            <person name="Toyoda A."/>
            <person name="Suzuki Y."/>
            <person name="Arimoto A."/>
            <person name="Ishii H."/>
            <person name="Satoh N."/>
            <person name="Nishiyama T."/>
            <person name="Hasebe M."/>
            <person name="Maruyama T."/>
            <person name="Minagawa J."/>
            <person name="Obokata J."/>
            <person name="Shigenobu S."/>
        </authorList>
    </citation>
    <scope>NUCLEOTIDE SEQUENCE [LARGE SCALE GENOMIC DNA]</scope>
</reference>
<dbReference type="PANTHER" id="PTHR11505">
    <property type="entry name" value="L1 TRANSPOSABLE ELEMENT-RELATED"/>
    <property type="match status" value="1"/>
</dbReference>
<keyword evidence="1" id="KW-0175">Coiled coil</keyword>
<protein>
    <recommendedName>
        <fullName evidence="6">Peptidase S1 domain-containing protein</fullName>
    </recommendedName>
</protein>
<sequence>MELWRRAIGLFRGGAAGPYVPRVHRMKKKSSFICLCFRLAVVTFIVCLEYPAVCTATHQPVVNKLLMCGDVASNPGPPKTSRDIETNPTGPTTGKTGRTHQSTLSGSFVNTASPTQNVPSKPTESSNEPCIRDVMNAICNLTSKFDNISKSMSDLNHSVKDLNSKYCTLQTQLQDTTNSFRRLEDENRDLKERLAKTEKRLDNMEGQSRRSNLIFHGLKQNKDRETWDDCEALLKTTIKDRLGLDSDLIQFERVHRLNSSGSEKPIIAKFSDFKTKTAVLREHHRLIGTNLHITEDFTPRIIVEKTNVVFVKIMKSSPFRRVSTTIIIIFFNTTTTTTTTTTIIIIMINNIIFIITIIFFININVTLSSSSSSFRCPCPHVIVIIPSYYTHNSTKSSKEHLKNEQYYQETVLRKTADQGNQECQILKGDDEAAESAHSFENCTKNKGHPTFIQANQFSISHLPVKYQTVKIFQYIQNIMKRTVRLIVRYTSAERPDGYTFAKCRRTKIPHIGSGYVSSVDPGYLTCQCLECRDSSRPKKTWWQVTVQTACHVVFNTEEAVATEVNLFYNDDKQTGMETVWGFEVIRKSVDEDWCELNCATHDANLARYLQALAENVEELVGIFTIEEQDKERDLCVVISHPHGQPKMITVGKRVEWRAWHETGGFSSTYNADTCPGSSGAPVITPSKNFSPCTHLWSWVLPHSAGTLQKGLNISGVGNGW</sequence>
<keyword evidence="3" id="KW-1133">Transmembrane helix</keyword>
<evidence type="ECO:0000256" key="3">
    <source>
        <dbReference type="SAM" id="Phobius"/>
    </source>
</evidence>
<evidence type="ECO:0000256" key="1">
    <source>
        <dbReference type="SAM" id="Coils"/>
    </source>
</evidence>
<feature type="transmembrane region" description="Helical" evidence="3">
    <location>
        <begin position="343"/>
        <end position="365"/>
    </location>
</feature>
<feature type="compositionally biased region" description="Polar residues" evidence="2">
    <location>
        <begin position="100"/>
        <end position="127"/>
    </location>
</feature>
<dbReference type="SUPFAM" id="SSF50494">
    <property type="entry name" value="Trypsin-like serine proteases"/>
    <property type="match status" value="1"/>
</dbReference>
<dbReference type="Gene3D" id="3.30.70.1820">
    <property type="entry name" value="L1 transposable element, RRM domain"/>
    <property type="match status" value="1"/>
</dbReference>
<keyword evidence="5" id="KW-1185">Reference proteome</keyword>
<evidence type="ECO:0000313" key="5">
    <source>
        <dbReference type="Proteomes" id="UP000762676"/>
    </source>
</evidence>
<gene>
    <name evidence="4" type="ORF">ElyMa_005498600</name>
</gene>
<evidence type="ECO:0000313" key="4">
    <source>
        <dbReference type="EMBL" id="GFR64139.1"/>
    </source>
</evidence>
<name>A0AAV4ET47_9GAST</name>
<dbReference type="InterPro" id="IPR009003">
    <property type="entry name" value="Peptidase_S1_PA"/>
</dbReference>
<evidence type="ECO:0008006" key="6">
    <source>
        <dbReference type="Google" id="ProtNLM"/>
    </source>
</evidence>
<dbReference type="Gene3D" id="2.40.10.10">
    <property type="entry name" value="Trypsin-like serine proteases"/>
    <property type="match status" value="2"/>
</dbReference>
<dbReference type="Proteomes" id="UP000762676">
    <property type="component" value="Unassembled WGS sequence"/>
</dbReference>
<dbReference type="SUPFAM" id="SSF90257">
    <property type="entry name" value="Myosin rod fragments"/>
    <property type="match status" value="1"/>
</dbReference>